<keyword evidence="4 7" id="KW-1133">Transmembrane helix</keyword>
<evidence type="ECO:0000256" key="7">
    <source>
        <dbReference type="SAM" id="Phobius"/>
    </source>
</evidence>
<feature type="transmembrane region" description="Helical" evidence="7">
    <location>
        <begin position="1069"/>
        <end position="1093"/>
    </location>
</feature>
<evidence type="ECO:0000256" key="1">
    <source>
        <dbReference type="ARBA" id="ARBA00004651"/>
    </source>
</evidence>
<reference evidence="9 10" key="1">
    <citation type="submission" date="2023-07" db="EMBL/GenBank/DDBJ databases">
        <title>Sequencing the genomes of 1000 actinobacteria strains.</title>
        <authorList>
            <person name="Klenk H.-P."/>
        </authorList>
    </citation>
    <scope>NUCLEOTIDE SEQUENCE [LARGE SCALE GENOMIC DNA]</scope>
    <source>
        <strain evidence="9 10">DSM 14785</strain>
    </source>
</reference>
<evidence type="ECO:0000256" key="4">
    <source>
        <dbReference type="ARBA" id="ARBA00022989"/>
    </source>
</evidence>
<gene>
    <name evidence="9" type="ORF">JO380_000783</name>
</gene>
<name>A0ABU0GIL2_9CELL</name>
<dbReference type="RefSeq" id="WP_156442023.1">
    <property type="nucleotide sequence ID" value="NZ_JAUSVM010000001.1"/>
</dbReference>
<evidence type="ECO:0000313" key="10">
    <source>
        <dbReference type="Proteomes" id="UP001240250"/>
    </source>
</evidence>
<dbReference type="PANTHER" id="PTHR30572">
    <property type="entry name" value="MEMBRANE COMPONENT OF TRANSPORTER-RELATED"/>
    <property type="match status" value="1"/>
</dbReference>
<feature type="transmembrane region" description="Helical" evidence="7">
    <location>
        <begin position="472"/>
        <end position="492"/>
    </location>
</feature>
<sequence length="1107" mass="111951">MAWRSRVLLGRLRDQASVVATVTLVAVVATSLLATLALLLDLTANGAVDEALDRAPAADVQIDVLLRVGGADAAPAVATADRVLDEVVGDVPATRTEWLEGVPHRLVEPERTGLSAVAYLASYPRTDDTARLVRGTWPERATDDQGRVEVNVPEVAAAAHGWDVGSVVSARRGRDDVAWVVVGTHELVGPPRTWSRDPLGGAGHDPAYPAPGALGVSTTDAWGPFLVAPDALAGENQVETAHVVLTPRLGGAPRGAVAHLRTALDDAQVALAQGLGAGTSGTVSAPVATTVDAAWRELAVTRIGVLVVGLLLTVLATTVMLLSARLLAERRASEGELLAARGGSARQLRSLAVLEAAAVAALTWLVAPWAALLALGRLTASGPLARAGYVVPDAPPGPVLLATGVVAVALAVALVVPAWHTAGSTSRAPHASLARAGADVALVVLAGLALAQLVTYGAPLVTGGGGARLDPVLVAGPAVVTLGAAVIALRLVGPLGRLGDALARRTRSFVGPMAAWQVARRPEAAAGTCLVIVLAVATATFGQSFQATWRLSQLEQVDLATGADLRVTGLGGEPGDSSRAVTDALAAAPRVDVRPVVDRSVRLGYTDGSSGALTTVQLLGVDTAAPQDLRGRTATPWSELLATLPERGVREPLDAGTLVGVPLPEGTDRLSLDAVAGTVPSAPGTTTLAVAVEDARGVRTWASARDGLGGGDVRLDTPTRLEVAVPPGVEPRRLVAVQALMTLEDLPPEMTPGSAAGTTGDLGLSVSGALAHDDDTGAQTALPLAPAGRAGSVAPIGGTLLTARTGQEANAPSGAAQGGDALHLDARLGLTDATQGPVRLTATAWPTQGVVPAVLTADAARQGDVQPGDVLPLRVGSPPVQLRVEAVVPYLPGAPRGAAVMVDREALQRAATESGMRDPLVDAWWGTGAGPDVEAAAAALRQEVDATVVTRRAERVHALEGPLRAAVPAALTLVVGTAGLLVLVGMGAAATATVRSRRLELARLQALGLSRGAAVRGVLAENLTLVVLGAGAGLLIGYGLAALLGPLLTVSPDGLAPVPRPLLVWPWPVQGAVVGALVTTAGVAVALLVATGVRRASGALLRLGDDR</sequence>
<evidence type="ECO:0000256" key="5">
    <source>
        <dbReference type="ARBA" id="ARBA00023136"/>
    </source>
</evidence>
<feature type="domain" description="ABC3 transporter permease C-terminal" evidence="8">
    <location>
        <begin position="977"/>
        <end position="1086"/>
    </location>
</feature>
<feature type="transmembrane region" description="Helical" evidence="7">
    <location>
        <begin position="1025"/>
        <end position="1049"/>
    </location>
</feature>
<comment type="similarity">
    <text evidence="6">Belongs to the ABC-4 integral membrane protein family.</text>
</comment>
<feature type="transmembrane region" description="Helical" evidence="7">
    <location>
        <begin position="524"/>
        <end position="545"/>
    </location>
</feature>
<feature type="transmembrane region" description="Helical" evidence="7">
    <location>
        <begin position="440"/>
        <end position="460"/>
    </location>
</feature>
<keyword evidence="3 7" id="KW-0812">Transmembrane</keyword>
<keyword evidence="10" id="KW-1185">Reference proteome</keyword>
<evidence type="ECO:0000256" key="3">
    <source>
        <dbReference type="ARBA" id="ARBA00022692"/>
    </source>
</evidence>
<dbReference type="InterPro" id="IPR050250">
    <property type="entry name" value="Macrolide_Exporter_MacB"/>
</dbReference>
<comment type="subcellular location">
    <subcellularLocation>
        <location evidence="1">Cell membrane</location>
        <topology evidence="1">Multi-pass membrane protein</topology>
    </subcellularLocation>
</comment>
<dbReference type="InterPro" id="IPR003838">
    <property type="entry name" value="ABC3_permease_C"/>
</dbReference>
<feature type="transmembrane region" description="Helical" evidence="7">
    <location>
        <begin position="348"/>
        <end position="371"/>
    </location>
</feature>
<evidence type="ECO:0000313" key="9">
    <source>
        <dbReference type="EMBL" id="MDQ0424402.1"/>
    </source>
</evidence>
<dbReference type="PANTHER" id="PTHR30572:SF4">
    <property type="entry name" value="ABC TRANSPORTER PERMEASE YTRF"/>
    <property type="match status" value="1"/>
</dbReference>
<keyword evidence="5 7" id="KW-0472">Membrane</keyword>
<dbReference type="EMBL" id="JAUSVM010000001">
    <property type="protein sequence ID" value="MDQ0424402.1"/>
    <property type="molecule type" value="Genomic_DNA"/>
</dbReference>
<accession>A0ABU0GIL2</accession>
<comment type="caution">
    <text evidence="9">The sequence shown here is derived from an EMBL/GenBank/DDBJ whole genome shotgun (WGS) entry which is preliminary data.</text>
</comment>
<evidence type="ECO:0000256" key="6">
    <source>
        <dbReference type="ARBA" id="ARBA00038076"/>
    </source>
</evidence>
<protein>
    <recommendedName>
        <fullName evidence="8">ABC3 transporter permease C-terminal domain-containing protein</fullName>
    </recommendedName>
</protein>
<dbReference type="Proteomes" id="UP001240250">
    <property type="component" value="Unassembled WGS sequence"/>
</dbReference>
<organism evidence="9 10">
    <name type="scientific">Cellulomonas iranensis</name>
    <dbReference type="NCBI Taxonomy" id="76862"/>
    <lineage>
        <taxon>Bacteria</taxon>
        <taxon>Bacillati</taxon>
        <taxon>Actinomycetota</taxon>
        <taxon>Actinomycetes</taxon>
        <taxon>Micrococcales</taxon>
        <taxon>Cellulomonadaceae</taxon>
        <taxon>Cellulomonas</taxon>
    </lineage>
</organism>
<feature type="transmembrane region" description="Helical" evidence="7">
    <location>
        <begin position="303"/>
        <end position="327"/>
    </location>
</feature>
<feature type="transmembrane region" description="Helical" evidence="7">
    <location>
        <begin position="399"/>
        <end position="419"/>
    </location>
</feature>
<keyword evidence="2" id="KW-1003">Cell membrane</keyword>
<evidence type="ECO:0000256" key="2">
    <source>
        <dbReference type="ARBA" id="ARBA00022475"/>
    </source>
</evidence>
<dbReference type="Pfam" id="PF02687">
    <property type="entry name" value="FtsX"/>
    <property type="match status" value="1"/>
</dbReference>
<feature type="transmembrane region" description="Helical" evidence="7">
    <location>
        <begin position="969"/>
        <end position="994"/>
    </location>
</feature>
<evidence type="ECO:0000259" key="8">
    <source>
        <dbReference type="Pfam" id="PF02687"/>
    </source>
</evidence>
<feature type="transmembrane region" description="Helical" evidence="7">
    <location>
        <begin position="16"/>
        <end position="40"/>
    </location>
</feature>
<proteinExistence type="inferred from homology"/>